<keyword evidence="3" id="KW-1185">Reference proteome</keyword>
<evidence type="ECO:0000313" key="3">
    <source>
        <dbReference type="Proteomes" id="UP000756346"/>
    </source>
</evidence>
<gene>
    <name evidence="2" type="ORF">B0I36DRAFT_7183</name>
</gene>
<evidence type="ECO:0000313" key="2">
    <source>
        <dbReference type="EMBL" id="KAH7040219.1"/>
    </source>
</evidence>
<dbReference type="RefSeq" id="XP_046018274.1">
    <property type="nucleotide sequence ID" value="XM_046163265.1"/>
</dbReference>
<organism evidence="2 3">
    <name type="scientific">Microdochium trichocladiopsis</name>
    <dbReference type="NCBI Taxonomy" id="1682393"/>
    <lineage>
        <taxon>Eukaryota</taxon>
        <taxon>Fungi</taxon>
        <taxon>Dikarya</taxon>
        <taxon>Ascomycota</taxon>
        <taxon>Pezizomycotina</taxon>
        <taxon>Sordariomycetes</taxon>
        <taxon>Xylariomycetidae</taxon>
        <taxon>Xylariales</taxon>
        <taxon>Microdochiaceae</taxon>
        <taxon>Microdochium</taxon>
    </lineage>
</organism>
<dbReference type="AlphaFoldDB" id="A0A9P8YGZ9"/>
<dbReference type="EMBL" id="JAGTJQ010000001">
    <property type="protein sequence ID" value="KAH7040219.1"/>
    <property type="molecule type" value="Genomic_DNA"/>
</dbReference>
<dbReference type="GeneID" id="70192811"/>
<evidence type="ECO:0000256" key="1">
    <source>
        <dbReference type="SAM" id="MobiDB-lite"/>
    </source>
</evidence>
<sequence>MNPCLSAACWHGSVLVNEPCATGESGEELSAGCRQTSSPSFACLCLQKLFARIISSVMDMMSEACSATTETITLESPYLLAAPHVLSTPGLFVTSATCGRQRSAGVSMASWTSSTSFDSLRTLDAVFRHLPSARRKRDQTRRINYPPYHGASRRHSPRCCSLEQQRNPPPRLCLAMSKVGRKSGFYGRLLTGRIRPRCYTAFCVRPSGIKNQSLWAARATERACRRPPVPEGAA</sequence>
<reference evidence="2" key="1">
    <citation type="journal article" date="2021" name="Nat. Commun.">
        <title>Genetic determinants of endophytism in the Arabidopsis root mycobiome.</title>
        <authorList>
            <person name="Mesny F."/>
            <person name="Miyauchi S."/>
            <person name="Thiergart T."/>
            <person name="Pickel B."/>
            <person name="Atanasova L."/>
            <person name="Karlsson M."/>
            <person name="Huettel B."/>
            <person name="Barry K.W."/>
            <person name="Haridas S."/>
            <person name="Chen C."/>
            <person name="Bauer D."/>
            <person name="Andreopoulos W."/>
            <person name="Pangilinan J."/>
            <person name="LaButti K."/>
            <person name="Riley R."/>
            <person name="Lipzen A."/>
            <person name="Clum A."/>
            <person name="Drula E."/>
            <person name="Henrissat B."/>
            <person name="Kohler A."/>
            <person name="Grigoriev I.V."/>
            <person name="Martin F.M."/>
            <person name="Hacquard S."/>
        </authorList>
    </citation>
    <scope>NUCLEOTIDE SEQUENCE</scope>
    <source>
        <strain evidence="2">MPI-CAGE-CH-0230</strain>
    </source>
</reference>
<proteinExistence type="predicted"/>
<feature type="region of interest" description="Disordered" evidence="1">
    <location>
        <begin position="143"/>
        <end position="163"/>
    </location>
</feature>
<protein>
    <submittedName>
        <fullName evidence="2">Uncharacterized protein</fullName>
    </submittedName>
</protein>
<comment type="caution">
    <text evidence="2">The sequence shown here is derived from an EMBL/GenBank/DDBJ whole genome shotgun (WGS) entry which is preliminary data.</text>
</comment>
<dbReference type="Proteomes" id="UP000756346">
    <property type="component" value="Unassembled WGS sequence"/>
</dbReference>
<accession>A0A9P8YGZ9</accession>
<name>A0A9P8YGZ9_9PEZI</name>